<evidence type="ECO:0000256" key="8">
    <source>
        <dbReference type="ARBA" id="ARBA00023157"/>
    </source>
</evidence>
<dbReference type="Proteomes" id="UP000238479">
    <property type="component" value="Chromosome 5"/>
</dbReference>
<evidence type="ECO:0000256" key="1">
    <source>
        <dbReference type="ARBA" id="ARBA00012513"/>
    </source>
</evidence>
<keyword evidence="6" id="KW-0418">Kinase</keyword>
<evidence type="ECO:0000256" key="11">
    <source>
        <dbReference type="ARBA" id="ARBA00048679"/>
    </source>
</evidence>
<gene>
    <name evidence="13" type="ORF">RchiOBHm_Chr5g0075501</name>
</gene>
<comment type="catalytic activity">
    <reaction evidence="10">
        <text>L-threonyl-[protein] + ATP = O-phospho-L-threonyl-[protein] + ADP + H(+)</text>
        <dbReference type="Rhea" id="RHEA:46608"/>
        <dbReference type="Rhea" id="RHEA-COMP:11060"/>
        <dbReference type="Rhea" id="RHEA-COMP:11605"/>
        <dbReference type="ChEBI" id="CHEBI:15378"/>
        <dbReference type="ChEBI" id="CHEBI:30013"/>
        <dbReference type="ChEBI" id="CHEBI:30616"/>
        <dbReference type="ChEBI" id="CHEBI:61977"/>
        <dbReference type="ChEBI" id="CHEBI:456216"/>
        <dbReference type="EC" id="2.7.11.1"/>
    </reaction>
</comment>
<keyword evidence="7" id="KW-0067">ATP-binding</keyword>
<keyword evidence="5" id="KW-0547">Nucleotide-binding</keyword>
<keyword evidence="2" id="KW-0723">Serine/threonine-protein kinase</keyword>
<dbReference type="GO" id="GO:0005886">
    <property type="term" value="C:plasma membrane"/>
    <property type="evidence" value="ECO:0007669"/>
    <property type="project" value="TreeGrafter"/>
</dbReference>
<keyword evidence="8" id="KW-1015">Disulfide bond</keyword>
<evidence type="ECO:0000256" key="2">
    <source>
        <dbReference type="ARBA" id="ARBA00022527"/>
    </source>
</evidence>
<dbReference type="FunFam" id="1.10.510.10:FF:000060">
    <property type="entry name" value="G-type lectin S-receptor-like serine/threonine-protein kinase"/>
    <property type="match status" value="1"/>
</dbReference>
<dbReference type="AlphaFoldDB" id="A0A2P6QLH4"/>
<keyword evidence="4" id="KW-0732">Signal</keyword>
<dbReference type="EMBL" id="PDCK01000043">
    <property type="protein sequence ID" value="PRQ35021.1"/>
    <property type="molecule type" value="Genomic_DNA"/>
</dbReference>
<proteinExistence type="predicted"/>
<evidence type="ECO:0000256" key="5">
    <source>
        <dbReference type="ARBA" id="ARBA00022741"/>
    </source>
</evidence>
<reference evidence="13 14" key="1">
    <citation type="journal article" date="2018" name="Nat. Genet.">
        <title>The Rosa genome provides new insights in the design of modern roses.</title>
        <authorList>
            <person name="Bendahmane M."/>
        </authorList>
    </citation>
    <scope>NUCLEOTIDE SEQUENCE [LARGE SCALE GENOMIC DNA]</scope>
    <source>
        <strain evidence="14">cv. Old Blush</strain>
    </source>
</reference>
<dbReference type="Pfam" id="PF07714">
    <property type="entry name" value="PK_Tyr_Ser-Thr"/>
    <property type="match status" value="1"/>
</dbReference>
<feature type="domain" description="Protein kinase" evidence="12">
    <location>
        <begin position="1"/>
        <end position="350"/>
    </location>
</feature>
<dbReference type="Gramene" id="PRQ35021">
    <property type="protein sequence ID" value="PRQ35021"/>
    <property type="gene ID" value="RchiOBHm_Chr5g0075501"/>
</dbReference>
<evidence type="ECO:0000256" key="4">
    <source>
        <dbReference type="ARBA" id="ARBA00022729"/>
    </source>
</evidence>
<dbReference type="InterPro" id="IPR001245">
    <property type="entry name" value="Ser-Thr/Tyr_kinase_cat_dom"/>
</dbReference>
<name>A0A2P6QLH4_ROSCH</name>
<evidence type="ECO:0000313" key="14">
    <source>
        <dbReference type="Proteomes" id="UP000238479"/>
    </source>
</evidence>
<dbReference type="GO" id="GO:0005524">
    <property type="term" value="F:ATP binding"/>
    <property type="evidence" value="ECO:0007669"/>
    <property type="project" value="UniProtKB-KW"/>
</dbReference>
<evidence type="ECO:0000256" key="6">
    <source>
        <dbReference type="ARBA" id="ARBA00022777"/>
    </source>
</evidence>
<evidence type="ECO:0000256" key="7">
    <source>
        <dbReference type="ARBA" id="ARBA00022840"/>
    </source>
</evidence>
<comment type="catalytic activity">
    <reaction evidence="11">
        <text>L-seryl-[protein] + ATP = O-phospho-L-seryl-[protein] + ADP + H(+)</text>
        <dbReference type="Rhea" id="RHEA:17989"/>
        <dbReference type="Rhea" id="RHEA-COMP:9863"/>
        <dbReference type="Rhea" id="RHEA-COMP:11604"/>
        <dbReference type="ChEBI" id="CHEBI:15378"/>
        <dbReference type="ChEBI" id="CHEBI:29999"/>
        <dbReference type="ChEBI" id="CHEBI:30616"/>
        <dbReference type="ChEBI" id="CHEBI:83421"/>
        <dbReference type="ChEBI" id="CHEBI:456216"/>
        <dbReference type="EC" id="2.7.11.1"/>
    </reaction>
</comment>
<keyword evidence="3 13" id="KW-0808">Transferase</keyword>
<evidence type="ECO:0000256" key="9">
    <source>
        <dbReference type="ARBA" id="ARBA00023180"/>
    </source>
</evidence>
<evidence type="ECO:0000256" key="3">
    <source>
        <dbReference type="ARBA" id="ARBA00022679"/>
    </source>
</evidence>
<keyword evidence="9" id="KW-0325">Glycoprotein</keyword>
<dbReference type="Gene3D" id="3.30.200.20">
    <property type="entry name" value="Phosphorylase Kinase, domain 1"/>
    <property type="match status" value="1"/>
</dbReference>
<sequence length="350" mass="40209">MKSKFVLCAHLFFLADLRKIIMKMLAMEMHITALPSNDSLESLFASWICRTIKCFTSLLFCICQHILIRPKWPLISEIMLSLREVMAKRKSPREAMLYDSMTRSFQVPFKKEVKLIARLQHRDLVRLIGCCVDADEKMLIYEYMENKGLDSFLFDKAKRYLLDWQKRSNIVCGIARGLPYLHQDSRFKIIHRALKASNILLDGELDPKISDFGMARIFGQDQTEANTKKVVGTYGYMSPEYAMDGLFSIKSDIFSFGVLVLEIVSGQKNRVFYYSNNELNLLGHVGLLCVQERAEDRPTMSSVVLMLRSETASLPQPKNPCFCLTRKPKTDESCTVMLTITILDPSYCKV</sequence>
<protein>
    <recommendedName>
        <fullName evidence="1">non-specific serine/threonine protein kinase</fullName>
        <ecNumber evidence="1">2.7.11.1</ecNumber>
    </recommendedName>
</protein>
<accession>A0A2P6QLH4</accession>
<evidence type="ECO:0000256" key="10">
    <source>
        <dbReference type="ARBA" id="ARBA00047899"/>
    </source>
</evidence>
<dbReference type="PANTHER" id="PTHR27002:SF150">
    <property type="entry name" value="RECEPTOR-LIKE SERINE_THREONINE-PROTEIN KINASE SD1-8"/>
    <property type="match status" value="1"/>
</dbReference>
<dbReference type="Gene3D" id="1.10.510.10">
    <property type="entry name" value="Transferase(Phosphotransferase) domain 1"/>
    <property type="match status" value="1"/>
</dbReference>
<dbReference type="InterPro" id="IPR011009">
    <property type="entry name" value="Kinase-like_dom_sf"/>
</dbReference>
<dbReference type="InterPro" id="IPR000719">
    <property type="entry name" value="Prot_kinase_dom"/>
</dbReference>
<keyword evidence="14" id="KW-1185">Reference proteome</keyword>
<dbReference type="GO" id="GO:0004674">
    <property type="term" value="F:protein serine/threonine kinase activity"/>
    <property type="evidence" value="ECO:0007669"/>
    <property type="project" value="UniProtKB-KW"/>
</dbReference>
<comment type="caution">
    <text evidence="13">The sequence shown here is derived from an EMBL/GenBank/DDBJ whole genome shotgun (WGS) entry which is preliminary data.</text>
</comment>
<evidence type="ECO:0000259" key="12">
    <source>
        <dbReference type="PROSITE" id="PS50011"/>
    </source>
</evidence>
<dbReference type="SUPFAM" id="SSF56112">
    <property type="entry name" value="Protein kinase-like (PK-like)"/>
    <property type="match status" value="1"/>
</dbReference>
<dbReference type="PROSITE" id="PS50011">
    <property type="entry name" value="PROTEIN_KINASE_DOM"/>
    <property type="match status" value="1"/>
</dbReference>
<dbReference type="PANTHER" id="PTHR27002">
    <property type="entry name" value="RECEPTOR-LIKE SERINE/THREONINE-PROTEIN KINASE SD1-8"/>
    <property type="match status" value="1"/>
</dbReference>
<evidence type="ECO:0000313" key="13">
    <source>
        <dbReference type="EMBL" id="PRQ35021.1"/>
    </source>
</evidence>
<dbReference type="EC" id="2.7.11.1" evidence="1"/>
<organism evidence="13 14">
    <name type="scientific">Rosa chinensis</name>
    <name type="common">China rose</name>
    <dbReference type="NCBI Taxonomy" id="74649"/>
    <lineage>
        <taxon>Eukaryota</taxon>
        <taxon>Viridiplantae</taxon>
        <taxon>Streptophyta</taxon>
        <taxon>Embryophyta</taxon>
        <taxon>Tracheophyta</taxon>
        <taxon>Spermatophyta</taxon>
        <taxon>Magnoliopsida</taxon>
        <taxon>eudicotyledons</taxon>
        <taxon>Gunneridae</taxon>
        <taxon>Pentapetalae</taxon>
        <taxon>rosids</taxon>
        <taxon>fabids</taxon>
        <taxon>Rosales</taxon>
        <taxon>Rosaceae</taxon>
        <taxon>Rosoideae</taxon>
        <taxon>Rosoideae incertae sedis</taxon>
        <taxon>Rosa</taxon>
    </lineage>
</organism>